<evidence type="ECO:0000259" key="1">
    <source>
        <dbReference type="Pfam" id="PF20150"/>
    </source>
</evidence>
<keyword evidence="3" id="KW-1185">Reference proteome</keyword>
<feature type="domain" description="2EXR" evidence="1">
    <location>
        <begin position="9"/>
        <end position="97"/>
    </location>
</feature>
<evidence type="ECO:0000313" key="3">
    <source>
        <dbReference type="Proteomes" id="UP001430848"/>
    </source>
</evidence>
<name>A0ABR1P118_DIAER</name>
<reference evidence="2 3" key="1">
    <citation type="submission" date="2024-02" db="EMBL/GenBank/DDBJ databases">
        <title>De novo assembly and annotation of 12 fungi associated with fruit tree decline syndrome in Ontario, Canada.</title>
        <authorList>
            <person name="Sulman M."/>
            <person name="Ellouze W."/>
            <person name="Ilyukhin E."/>
        </authorList>
    </citation>
    <scope>NUCLEOTIDE SEQUENCE [LARGE SCALE GENOMIC DNA]</scope>
    <source>
        <strain evidence="2 3">M169</strain>
    </source>
</reference>
<organism evidence="2 3">
    <name type="scientific">Diaporthe eres</name>
    <name type="common">Phomopsis oblonga</name>
    <dbReference type="NCBI Taxonomy" id="83184"/>
    <lineage>
        <taxon>Eukaryota</taxon>
        <taxon>Fungi</taxon>
        <taxon>Dikarya</taxon>
        <taxon>Ascomycota</taxon>
        <taxon>Pezizomycotina</taxon>
        <taxon>Sordariomycetes</taxon>
        <taxon>Sordariomycetidae</taxon>
        <taxon>Diaporthales</taxon>
        <taxon>Diaporthaceae</taxon>
        <taxon>Diaporthe</taxon>
        <taxon>Diaporthe eres species complex</taxon>
    </lineage>
</organism>
<accession>A0ABR1P118</accession>
<dbReference type="Proteomes" id="UP001430848">
    <property type="component" value="Unassembled WGS sequence"/>
</dbReference>
<protein>
    <recommendedName>
        <fullName evidence="1">2EXR domain-containing protein</fullName>
    </recommendedName>
</protein>
<sequence>MTSIAPTEFPSFTVLPPELREIVWDEALPTLDIQRFNAEVAPHPKFPKSNKSEDLVLCLNPHDDFIQLTSGYVGLLGACRESRWAAVAKTKAFLPINYVARDTDGSSAVRFARVPFNPDGHLCIGSLGPVLRYGAEGQRARGMHSTRVLLGNTQCLTFPEIKNLTIAVMHGEFERLHLLELDLEITTRRMAKLKTVALVDEGWMSERHHIDAKYSKWLHKPAPVDSPQFSWPELFHYFRSSSHRFNALKEFRAGQVGAGAR</sequence>
<proteinExistence type="predicted"/>
<dbReference type="EMBL" id="JAKNSF020000063">
    <property type="protein sequence ID" value="KAK7723049.1"/>
    <property type="molecule type" value="Genomic_DNA"/>
</dbReference>
<evidence type="ECO:0000313" key="2">
    <source>
        <dbReference type="EMBL" id="KAK7723049.1"/>
    </source>
</evidence>
<comment type="caution">
    <text evidence="2">The sequence shown here is derived from an EMBL/GenBank/DDBJ whole genome shotgun (WGS) entry which is preliminary data.</text>
</comment>
<dbReference type="Pfam" id="PF20150">
    <property type="entry name" value="2EXR"/>
    <property type="match status" value="1"/>
</dbReference>
<dbReference type="InterPro" id="IPR045518">
    <property type="entry name" value="2EXR"/>
</dbReference>
<gene>
    <name evidence="2" type="ORF">SLS63_009078</name>
</gene>